<dbReference type="PROSITE" id="PS50157">
    <property type="entry name" value="ZINC_FINGER_C2H2_2"/>
    <property type="match status" value="1"/>
</dbReference>
<dbReference type="Pfam" id="PF00096">
    <property type="entry name" value="zf-C2H2"/>
    <property type="match status" value="1"/>
</dbReference>
<comment type="caution">
    <text evidence="10">The sequence shown here is derived from an EMBL/GenBank/DDBJ whole genome shotgun (WGS) entry which is preliminary data.</text>
</comment>
<organism evidence="10 11">
    <name type="scientific">Colletotrichum siamense</name>
    <name type="common">Anthracnose fungus</name>
    <dbReference type="NCBI Taxonomy" id="690259"/>
    <lineage>
        <taxon>Eukaryota</taxon>
        <taxon>Fungi</taxon>
        <taxon>Dikarya</taxon>
        <taxon>Ascomycota</taxon>
        <taxon>Pezizomycotina</taxon>
        <taxon>Sordariomycetes</taxon>
        <taxon>Hypocreomycetidae</taxon>
        <taxon>Glomerellales</taxon>
        <taxon>Glomerellaceae</taxon>
        <taxon>Colletotrichum</taxon>
        <taxon>Colletotrichum gloeosporioides species complex</taxon>
    </lineage>
</organism>
<dbReference type="OrthoDB" id="8117402at2759"/>
<keyword evidence="2" id="KW-0479">Metal-binding</keyword>
<dbReference type="GO" id="GO:0005634">
    <property type="term" value="C:nucleus"/>
    <property type="evidence" value="ECO:0007669"/>
    <property type="project" value="UniProtKB-SubCell"/>
</dbReference>
<dbReference type="InterPro" id="IPR051059">
    <property type="entry name" value="VerF-like"/>
</dbReference>
<dbReference type="GO" id="GO:0008270">
    <property type="term" value="F:zinc ion binding"/>
    <property type="evidence" value="ECO:0007669"/>
    <property type="project" value="UniProtKB-KW"/>
</dbReference>
<sequence>MELSRPFTCTECSQTFTRNENLERHKRSRHGSDSRRPFKCYTCRARFTRKDVCKRHSERCRGAFGRVLTVPGAEGEPEQTESVIDETALSSNGQEADDSPEANASVDTTVAMNDETYHDSSPETGGGTVSRDLLSSEPPEIWVFYDKASSHLLQDSMTAKSKRFMTTGCPTWSLSL</sequence>
<dbReference type="SUPFAM" id="SSF57667">
    <property type="entry name" value="beta-beta-alpha zinc fingers"/>
    <property type="match status" value="1"/>
</dbReference>
<dbReference type="SMART" id="SM00355">
    <property type="entry name" value="ZnF_C2H2"/>
    <property type="match status" value="1"/>
</dbReference>
<dbReference type="InterPro" id="IPR036236">
    <property type="entry name" value="Znf_C2H2_sf"/>
</dbReference>
<evidence type="ECO:0000256" key="3">
    <source>
        <dbReference type="ARBA" id="ARBA00022737"/>
    </source>
</evidence>
<evidence type="ECO:0000256" key="8">
    <source>
        <dbReference type="SAM" id="MobiDB-lite"/>
    </source>
</evidence>
<keyword evidence="6" id="KW-0539">Nucleus</keyword>
<evidence type="ECO:0000256" key="1">
    <source>
        <dbReference type="ARBA" id="ARBA00004123"/>
    </source>
</evidence>
<evidence type="ECO:0000259" key="9">
    <source>
        <dbReference type="PROSITE" id="PS50157"/>
    </source>
</evidence>
<evidence type="ECO:0000256" key="5">
    <source>
        <dbReference type="ARBA" id="ARBA00022833"/>
    </source>
</evidence>
<gene>
    <name evidence="10" type="primary">sebA-0</name>
    <name evidence="10" type="ORF">CGCSCA2_v007410</name>
</gene>
<evidence type="ECO:0000256" key="2">
    <source>
        <dbReference type="ARBA" id="ARBA00022723"/>
    </source>
</evidence>
<reference evidence="10" key="1">
    <citation type="submission" date="2019-06" db="EMBL/GenBank/DDBJ databases">
        <authorList>
            <person name="Gan P."/>
            <person name="Shirasu K."/>
        </authorList>
    </citation>
    <scope>NUCLEOTIDE SEQUENCE [LARGE SCALE GENOMIC DNA]</scope>
    <source>
        <strain evidence="10">CAD2</strain>
    </source>
</reference>
<keyword evidence="4 7" id="KW-0863">Zinc-finger</keyword>
<comment type="subcellular location">
    <subcellularLocation>
        <location evidence="1">Nucleus</location>
    </subcellularLocation>
</comment>
<dbReference type="PROSITE" id="PS00028">
    <property type="entry name" value="ZINC_FINGER_C2H2_1"/>
    <property type="match status" value="1"/>
</dbReference>
<keyword evidence="3" id="KW-0677">Repeat</keyword>
<evidence type="ECO:0000256" key="6">
    <source>
        <dbReference type="ARBA" id="ARBA00023242"/>
    </source>
</evidence>
<dbReference type="FunFam" id="3.30.160.60:FF:000100">
    <property type="entry name" value="Zinc finger 45-like"/>
    <property type="match status" value="1"/>
</dbReference>
<evidence type="ECO:0000313" key="10">
    <source>
        <dbReference type="EMBL" id="KAF4858233.1"/>
    </source>
</evidence>
<dbReference type="GO" id="GO:0000978">
    <property type="term" value="F:RNA polymerase II cis-regulatory region sequence-specific DNA binding"/>
    <property type="evidence" value="ECO:0007669"/>
    <property type="project" value="InterPro"/>
</dbReference>
<dbReference type="GO" id="GO:0000785">
    <property type="term" value="C:chromatin"/>
    <property type="evidence" value="ECO:0007669"/>
    <property type="project" value="TreeGrafter"/>
</dbReference>
<proteinExistence type="predicted"/>
<accession>A0A9P5ERZ0</accession>
<dbReference type="Proteomes" id="UP000711996">
    <property type="component" value="Unassembled WGS sequence"/>
</dbReference>
<keyword evidence="5" id="KW-0862">Zinc</keyword>
<evidence type="ECO:0000256" key="7">
    <source>
        <dbReference type="PROSITE-ProRule" id="PRU00042"/>
    </source>
</evidence>
<feature type="region of interest" description="Disordered" evidence="8">
    <location>
        <begin position="71"/>
        <end position="104"/>
    </location>
</feature>
<protein>
    <submittedName>
        <fullName evidence="10">C2H2 finger domain transcription factor sebA</fullName>
    </submittedName>
</protein>
<dbReference type="PANTHER" id="PTHR40626">
    <property type="entry name" value="MIP31509P"/>
    <property type="match status" value="1"/>
</dbReference>
<feature type="domain" description="C2H2-type" evidence="9">
    <location>
        <begin position="7"/>
        <end position="35"/>
    </location>
</feature>
<name>A0A9P5ERZ0_COLSI</name>
<evidence type="ECO:0000313" key="11">
    <source>
        <dbReference type="Proteomes" id="UP000711996"/>
    </source>
</evidence>
<dbReference type="EMBL" id="QPMT01000022">
    <property type="protein sequence ID" value="KAF4858233.1"/>
    <property type="molecule type" value="Genomic_DNA"/>
</dbReference>
<dbReference type="Gene3D" id="3.30.160.60">
    <property type="entry name" value="Classic Zinc Finger"/>
    <property type="match status" value="1"/>
</dbReference>
<dbReference type="GO" id="GO:0000981">
    <property type="term" value="F:DNA-binding transcription factor activity, RNA polymerase II-specific"/>
    <property type="evidence" value="ECO:0007669"/>
    <property type="project" value="InterPro"/>
</dbReference>
<evidence type="ECO:0000256" key="4">
    <source>
        <dbReference type="ARBA" id="ARBA00022771"/>
    </source>
</evidence>
<dbReference type="AlphaFoldDB" id="A0A9P5ERZ0"/>
<dbReference type="InterPro" id="IPR013087">
    <property type="entry name" value="Znf_C2H2_type"/>
</dbReference>
<dbReference type="PANTHER" id="PTHR40626:SF11">
    <property type="entry name" value="ZINC FINGER PROTEIN YPR022C"/>
    <property type="match status" value="1"/>
</dbReference>
<keyword evidence="11" id="KW-1185">Reference proteome</keyword>